<dbReference type="GO" id="GO:0005200">
    <property type="term" value="F:structural constituent of cytoskeleton"/>
    <property type="evidence" value="ECO:0007669"/>
    <property type="project" value="InterPro"/>
</dbReference>
<evidence type="ECO:0000259" key="7">
    <source>
        <dbReference type="SMART" id="SM00864"/>
    </source>
</evidence>
<evidence type="ECO:0000256" key="4">
    <source>
        <dbReference type="ARBA" id="ARBA00022801"/>
    </source>
</evidence>
<gene>
    <name evidence="9" type="ORF">RHS01_02072</name>
</gene>
<dbReference type="Gene3D" id="1.10.287.600">
    <property type="entry name" value="Helix hairpin bin"/>
    <property type="match status" value="1"/>
</dbReference>
<dbReference type="Proteomes" id="UP000614334">
    <property type="component" value="Unassembled WGS sequence"/>
</dbReference>
<dbReference type="SMART" id="SM00865">
    <property type="entry name" value="Tubulin_C"/>
    <property type="match status" value="1"/>
</dbReference>
<evidence type="ECO:0000256" key="5">
    <source>
        <dbReference type="ARBA" id="ARBA00023134"/>
    </source>
</evidence>
<name>A0A8H7IKJ1_9AGAM</name>
<dbReference type="Gene3D" id="3.30.1330.20">
    <property type="entry name" value="Tubulin/FtsZ, C-terminal domain"/>
    <property type="match status" value="1"/>
</dbReference>
<dbReference type="EMBL" id="JACYCF010000002">
    <property type="protein sequence ID" value="KAF8760185.1"/>
    <property type="molecule type" value="Genomic_DNA"/>
</dbReference>
<evidence type="ECO:0000256" key="3">
    <source>
        <dbReference type="ARBA" id="ARBA00022741"/>
    </source>
</evidence>
<dbReference type="InterPro" id="IPR000217">
    <property type="entry name" value="Tubulin"/>
</dbReference>
<dbReference type="InterPro" id="IPR003008">
    <property type="entry name" value="Tubulin_FtsZ_GTPase"/>
</dbReference>
<dbReference type="InterPro" id="IPR018316">
    <property type="entry name" value="Tubulin/FtsZ_2-layer-sand-dom"/>
</dbReference>
<dbReference type="AlphaFoldDB" id="A0A8H7IKJ1"/>
<dbReference type="GO" id="GO:0007017">
    <property type="term" value="P:microtubule-based process"/>
    <property type="evidence" value="ECO:0007669"/>
    <property type="project" value="InterPro"/>
</dbReference>
<dbReference type="InterPro" id="IPR008280">
    <property type="entry name" value="Tub_FtsZ_C"/>
</dbReference>
<dbReference type="CDD" id="cd02186">
    <property type="entry name" value="alpha_tubulin"/>
    <property type="match status" value="1"/>
</dbReference>
<accession>A0A8H7IKJ1</accession>
<keyword evidence="4" id="KW-0378">Hydrolase</keyword>
<feature type="domain" description="Tubulin/FtsZ 2-layer sandwich" evidence="8">
    <location>
        <begin position="249"/>
        <end position="379"/>
    </location>
</feature>
<evidence type="ECO:0000313" key="10">
    <source>
        <dbReference type="Proteomes" id="UP000614334"/>
    </source>
</evidence>
<keyword evidence="2" id="KW-0493">Microtubule</keyword>
<dbReference type="SUPFAM" id="SSF55307">
    <property type="entry name" value="Tubulin C-terminal domain-like"/>
    <property type="match status" value="1"/>
</dbReference>
<comment type="catalytic activity">
    <reaction evidence="6">
        <text>GTP + H2O = GDP + phosphate + H(+)</text>
        <dbReference type="Rhea" id="RHEA:19669"/>
        <dbReference type="ChEBI" id="CHEBI:15377"/>
        <dbReference type="ChEBI" id="CHEBI:15378"/>
        <dbReference type="ChEBI" id="CHEBI:37565"/>
        <dbReference type="ChEBI" id="CHEBI:43474"/>
        <dbReference type="ChEBI" id="CHEBI:58189"/>
    </reaction>
    <physiologicalReaction direction="left-to-right" evidence="6">
        <dbReference type="Rhea" id="RHEA:19670"/>
    </physiologicalReaction>
</comment>
<evidence type="ECO:0000256" key="6">
    <source>
        <dbReference type="ARBA" id="ARBA00049117"/>
    </source>
</evidence>
<dbReference type="SMART" id="SM00864">
    <property type="entry name" value="Tubulin"/>
    <property type="match status" value="1"/>
</dbReference>
<organism evidence="9 10">
    <name type="scientific">Rhizoctonia solani</name>
    <dbReference type="NCBI Taxonomy" id="456999"/>
    <lineage>
        <taxon>Eukaryota</taxon>
        <taxon>Fungi</taxon>
        <taxon>Dikarya</taxon>
        <taxon>Basidiomycota</taxon>
        <taxon>Agaricomycotina</taxon>
        <taxon>Agaricomycetes</taxon>
        <taxon>Cantharellales</taxon>
        <taxon>Ceratobasidiaceae</taxon>
        <taxon>Rhizoctonia</taxon>
    </lineage>
</organism>
<dbReference type="GO" id="GO:0005525">
    <property type="term" value="F:GTP binding"/>
    <property type="evidence" value="ECO:0007669"/>
    <property type="project" value="UniProtKB-KW"/>
</dbReference>
<dbReference type="FunFam" id="3.30.1330.20:FF:000022">
    <property type="entry name" value="Tubulin alpha chain"/>
    <property type="match status" value="1"/>
</dbReference>
<dbReference type="SUPFAM" id="SSF52490">
    <property type="entry name" value="Tubulin nucleotide-binding domain-like"/>
    <property type="match status" value="1"/>
</dbReference>
<dbReference type="Pfam" id="PF00091">
    <property type="entry name" value="Tubulin"/>
    <property type="match status" value="1"/>
</dbReference>
<comment type="caution">
    <text evidence="9">The sequence shown here is derived from an EMBL/GenBank/DDBJ whole genome shotgun (WGS) entry which is preliminary data.</text>
</comment>
<dbReference type="InterPro" id="IPR023123">
    <property type="entry name" value="Tubulin_C"/>
</dbReference>
<reference evidence="9" key="1">
    <citation type="submission" date="2020-09" db="EMBL/GenBank/DDBJ databases">
        <title>Comparative genome analyses of four rice-infecting Rhizoctonia solani isolates reveal extensive enrichment of homogalacturonan modification genes.</title>
        <authorList>
            <person name="Lee D.-Y."/>
            <person name="Jeon J."/>
            <person name="Kim K.-T."/>
            <person name="Cheong K."/>
            <person name="Song H."/>
            <person name="Choi G."/>
            <person name="Ko J."/>
            <person name="Opiyo S.O."/>
            <person name="Zuo S."/>
            <person name="Madhav S."/>
            <person name="Lee Y.-H."/>
            <person name="Wang G.-L."/>
        </authorList>
    </citation>
    <scope>NUCLEOTIDE SEQUENCE</scope>
    <source>
        <strain evidence="9">AG1-IA B2</strain>
    </source>
</reference>
<evidence type="ECO:0000313" key="9">
    <source>
        <dbReference type="EMBL" id="KAF8760185.1"/>
    </source>
</evidence>
<protein>
    <submittedName>
        <fullName evidence="9">Tubulin beta chain</fullName>
    </submittedName>
</protein>
<evidence type="ECO:0000256" key="1">
    <source>
        <dbReference type="ARBA" id="ARBA00009636"/>
    </source>
</evidence>
<evidence type="ECO:0000259" key="8">
    <source>
        <dbReference type="SMART" id="SM00865"/>
    </source>
</evidence>
<keyword evidence="3" id="KW-0547">Nucleotide-binding</keyword>
<dbReference type="InterPro" id="IPR036525">
    <property type="entry name" value="Tubulin/FtsZ_GTPase_sf"/>
</dbReference>
<dbReference type="PRINTS" id="PR01162">
    <property type="entry name" value="ALPHATUBULIN"/>
</dbReference>
<dbReference type="InterPro" id="IPR002452">
    <property type="entry name" value="Alpha_tubulin"/>
</dbReference>
<proteinExistence type="inferred from homology"/>
<dbReference type="PANTHER" id="PTHR11588">
    <property type="entry name" value="TUBULIN"/>
    <property type="match status" value="1"/>
</dbReference>
<dbReference type="GO" id="GO:0016787">
    <property type="term" value="F:hydrolase activity"/>
    <property type="evidence" value="ECO:0007669"/>
    <property type="project" value="UniProtKB-KW"/>
</dbReference>
<comment type="similarity">
    <text evidence="1">Belongs to the tubulin family.</text>
</comment>
<keyword evidence="5" id="KW-0342">GTP-binding</keyword>
<dbReference type="PRINTS" id="PR01161">
    <property type="entry name" value="TUBULIN"/>
</dbReference>
<dbReference type="InterPro" id="IPR037103">
    <property type="entry name" value="Tubulin/FtsZ-like_C"/>
</dbReference>
<sequence length="413" mass="45775">MREVISIHVGQAGVQVGNACWELYTVEHGLTPDGRITKGSVAEGDNGFSTFFSESTKGKHVPRSLYIDLEPNVIDEVRSGTYKDLFHPETLITGKEDAANNCQCSWSQYIGKEMIDTTMDRIRRLADNCSGLQGFFVFHSFGGGSGSGFGALLLERLSQDYGKKSKLEFAVYPAPRCPALWLSPTTPCLPRTRPLSTPTAPFWYVDNEAIYDICKQRLGNHIPWVHQPEPSDRPGVSSVTASLRFDGSLNVDLNEFQTNLVPFPRIHFPLATLAPIISAAKAQHEQNSVAEMTFSCFETGNQMVKCEPREGKYMACCLLFRGDVIPKDVNAAISTIKTKRTIQFPPAAVPGADLAPVSRSLCMLSNTTAISSAWTRLNKKFDLLYSKRAFVHWYVGEGMEEGEFSEAVRTWLP</sequence>
<feature type="domain" description="Tubulin/FtsZ GTPase" evidence="7">
    <location>
        <begin position="48"/>
        <end position="247"/>
    </location>
</feature>
<dbReference type="GO" id="GO:0005874">
    <property type="term" value="C:microtubule"/>
    <property type="evidence" value="ECO:0007669"/>
    <property type="project" value="UniProtKB-KW"/>
</dbReference>
<dbReference type="Gene3D" id="3.40.50.1440">
    <property type="entry name" value="Tubulin/FtsZ, GTPase domain"/>
    <property type="match status" value="1"/>
</dbReference>
<evidence type="ECO:0000256" key="2">
    <source>
        <dbReference type="ARBA" id="ARBA00022701"/>
    </source>
</evidence>
<dbReference type="Pfam" id="PF03953">
    <property type="entry name" value="Tubulin_C"/>
    <property type="match status" value="1"/>
</dbReference>